<feature type="region of interest" description="Disordered" evidence="5">
    <location>
        <begin position="161"/>
        <end position="181"/>
    </location>
</feature>
<evidence type="ECO:0000256" key="2">
    <source>
        <dbReference type="ARBA" id="ARBA00022643"/>
    </source>
</evidence>
<dbReference type="PANTHER" id="PTHR42847:SF4">
    <property type="entry name" value="ALKANESULFONATE MONOOXYGENASE-RELATED"/>
    <property type="match status" value="1"/>
</dbReference>
<dbReference type="Gene3D" id="3.20.20.30">
    <property type="entry name" value="Luciferase-like domain"/>
    <property type="match status" value="1"/>
</dbReference>
<keyword evidence="3 7" id="KW-0560">Oxidoreductase</keyword>
<dbReference type="SUPFAM" id="SSF51679">
    <property type="entry name" value="Bacterial luciferase-like"/>
    <property type="match status" value="1"/>
</dbReference>
<keyword evidence="4" id="KW-0503">Monooxygenase</keyword>
<dbReference type="Proteomes" id="UP001602287">
    <property type="component" value="Unassembled WGS sequence"/>
</dbReference>
<dbReference type="PANTHER" id="PTHR42847">
    <property type="entry name" value="ALKANESULFONATE MONOOXYGENASE"/>
    <property type="match status" value="1"/>
</dbReference>
<dbReference type="RefSeq" id="WP_030330345.1">
    <property type="nucleotide sequence ID" value="NZ_JBEXXF010000025.1"/>
</dbReference>
<dbReference type="GO" id="GO:0016491">
    <property type="term" value="F:oxidoreductase activity"/>
    <property type="evidence" value="ECO:0007669"/>
    <property type="project" value="UniProtKB-KW"/>
</dbReference>
<accession>A0ABW6W024</accession>
<keyword evidence="2" id="KW-0288">FMN</keyword>
<reference evidence="7 8" key="1">
    <citation type="submission" date="2024-10" db="EMBL/GenBank/DDBJ databases">
        <title>The Natural Products Discovery Center: Release of the First 8490 Sequenced Strains for Exploring Actinobacteria Biosynthetic Diversity.</title>
        <authorList>
            <person name="Kalkreuter E."/>
            <person name="Kautsar S.A."/>
            <person name="Yang D."/>
            <person name="Bader C.D."/>
            <person name="Teijaro C.N."/>
            <person name="Fluegel L."/>
            <person name="Davis C.M."/>
            <person name="Simpson J.R."/>
            <person name="Lauterbach L."/>
            <person name="Steele A.D."/>
            <person name="Gui C."/>
            <person name="Meng S."/>
            <person name="Li G."/>
            <person name="Viehrig K."/>
            <person name="Ye F."/>
            <person name="Su P."/>
            <person name="Kiefer A.F."/>
            <person name="Nichols A."/>
            <person name="Cepeda A.J."/>
            <person name="Yan W."/>
            <person name="Fan B."/>
            <person name="Jiang Y."/>
            <person name="Adhikari A."/>
            <person name="Zheng C.-J."/>
            <person name="Schuster L."/>
            <person name="Cowan T.M."/>
            <person name="Smanski M.J."/>
            <person name="Chevrette M.G."/>
            <person name="De Carvalho L.P.S."/>
            <person name="Shen B."/>
        </authorList>
    </citation>
    <scope>NUCLEOTIDE SEQUENCE [LARGE SCALE GENOMIC DNA]</scope>
    <source>
        <strain evidence="7 8">NPDC000140</strain>
    </source>
</reference>
<dbReference type="InterPro" id="IPR050172">
    <property type="entry name" value="SsuD_RutA_monooxygenase"/>
</dbReference>
<dbReference type="InterPro" id="IPR036661">
    <property type="entry name" value="Luciferase-like_sf"/>
</dbReference>
<comment type="caution">
    <text evidence="7">The sequence shown here is derived from an EMBL/GenBank/DDBJ whole genome shotgun (WGS) entry which is preliminary data.</text>
</comment>
<feature type="domain" description="Luciferase-like" evidence="6">
    <location>
        <begin position="7"/>
        <end position="272"/>
    </location>
</feature>
<dbReference type="EMBL" id="JBIAZM010000012">
    <property type="protein sequence ID" value="MFF5203254.1"/>
    <property type="molecule type" value="Genomic_DNA"/>
</dbReference>
<evidence type="ECO:0000256" key="3">
    <source>
        <dbReference type="ARBA" id="ARBA00023002"/>
    </source>
</evidence>
<dbReference type="GeneID" id="95369413"/>
<feature type="compositionally biased region" description="Pro residues" evidence="5">
    <location>
        <begin position="164"/>
        <end position="174"/>
    </location>
</feature>
<keyword evidence="8" id="KW-1185">Reference proteome</keyword>
<dbReference type="InterPro" id="IPR019952">
    <property type="entry name" value="F420_OxRdatse_Rv1855c_pred"/>
</dbReference>
<protein>
    <submittedName>
        <fullName evidence="7">LLM class F420-dependent oxidoreductase</fullName>
        <ecNumber evidence="7">1.-.-.-</ecNumber>
    </submittedName>
</protein>
<keyword evidence="1" id="KW-0285">Flavoprotein</keyword>
<evidence type="ECO:0000259" key="6">
    <source>
        <dbReference type="Pfam" id="PF00296"/>
    </source>
</evidence>
<dbReference type="InterPro" id="IPR011251">
    <property type="entry name" value="Luciferase-like_dom"/>
</dbReference>
<evidence type="ECO:0000256" key="5">
    <source>
        <dbReference type="SAM" id="MobiDB-lite"/>
    </source>
</evidence>
<evidence type="ECO:0000256" key="1">
    <source>
        <dbReference type="ARBA" id="ARBA00022630"/>
    </source>
</evidence>
<dbReference type="EC" id="1.-.-.-" evidence="7"/>
<evidence type="ECO:0000256" key="4">
    <source>
        <dbReference type="ARBA" id="ARBA00023033"/>
    </source>
</evidence>
<name>A0ABW6W024_9ACTN</name>
<proteinExistence type="predicted"/>
<organism evidence="7 8">
    <name type="scientific">Micromonospora parva</name>
    <dbReference type="NCBI Taxonomy" id="1464048"/>
    <lineage>
        <taxon>Bacteria</taxon>
        <taxon>Bacillati</taxon>
        <taxon>Actinomycetota</taxon>
        <taxon>Actinomycetes</taxon>
        <taxon>Micromonosporales</taxon>
        <taxon>Micromonosporaceae</taxon>
        <taxon>Micromonospora</taxon>
    </lineage>
</organism>
<dbReference type="NCBIfam" id="TIGR03560">
    <property type="entry name" value="F420_Rv1855c"/>
    <property type="match status" value="1"/>
</dbReference>
<dbReference type="Pfam" id="PF00296">
    <property type="entry name" value="Bac_luciferase"/>
    <property type="match status" value="1"/>
</dbReference>
<gene>
    <name evidence="7" type="ORF">ACFY3B_27005</name>
</gene>
<evidence type="ECO:0000313" key="7">
    <source>
        <dbReference type="EMBL" id="MFF5203254.1"/>
    </source>
</evidence>
<sequence>MELRIFTEPQQGATYDQLLAVARCAEDAGYGAFFRSDHYLMMGDVSGEPGPTDAWTTLAGLARETSRIRLGTLMTAATFRLPGPLAITVAQVDQMSGGRVELGIGTGWYAEEHSAYGMPFPPLAERFDRLEEQLAVITGLWSTPAGERFDHDGRYYPVRDSPALPKPVQQPRPPILLGGTGPKRTPRLAARYADEFNLPFASVPDTAAQFDRVRAACAEIGRDPADMVWSNALVLCCGRDDAEVARRAAAIGREPDELRANGLAGTPAEVLDTIGRYAEIGSERLYLQVLDLSDLEHLELVASEVMAKL</sequence>
<evidence type="ECO:0000313" key="8">
    <source>
        <dbReference type="Proteomes" id="UP001602287"/>
    </source>
</evidence>